<keyword evidence="8" id="KW-1185">Reference proteome</keyword>
<dbReference type="InterPro" id="IPR036188">
    <property type="entry name" value="FAD/NAD-bd_sf"/>
</dbReference>
<dbReference type="SUPFAM" id="SSF54373">
    <property type="entry name" value="FAD-linked reductases, C-terminal domain"/>
    <property type="match status" value="1"/>
</dbReference>
<dbReference type="InterPro" id="IPR000447">
    <property type="entry name" value="G3P_DH_FAD-dep"/>
</dbReference>
<comment type="similarity">
    <text evidence="2">Belongs to the FAD-dependent glycerol-3-phosphate dehydrogenase family.</text>
</comment>
<dbReference type="GO" id="GO:0004368">
    <property type="term" value="F:glycerol-3-phosphate dehydrogenase (quinone) activity"/>
    <property type="evidence" value="ECO:0007669"/>
    <property type="project" value="InterPro"/>
</dbReference>
<dbReference type="PANTHER" id="PTHR11985">
    <property type="entry name" value="GLYCEROL-3-PHOSPHATE DEHYDROGENASE"/>
    <property type="match status" value="1"/>
</dbReference>
<gene>
    <name evidence="7" type="ORF">GCM10007108_13030</name>
</gene>
<evidence type="ECO:0000256" key="5">
    <source>
        <dbReference type="ARBA" id="ARBA00023002"/>
    </source>
</evidence>
<dbReference type="Gene3D" id="3.50.50.60">
    <property type="entry name" value="FAD/NAD(P)-binding domain"/>
    <property type="match status" value="1"/>
</dbReference>
<dbReference type="SUPFAM" id="SSF51905">
    <property type="entry name" value="FAD/NAD(P)-binding domain"/>
    <property type="match status" value="1"/>
</dbReference>
<keyword evidence="4" id="KW-0274">FAD</keyword>
<evidence type="ECO:0000256" key="1">
    <source>
        <dbReference type="ARBA" id="ARBA00001974"/>
    </source>
</evidence>
<evidence type="ECO:0000256" key="4">
    <source>
        <dbReference type="ARBA" id="ARBA00022827"/>
    </source>
</evidence>
<evidence type="ECO:0000256" key="2">
    <source>
        <dbReference type="ARBA" id="ARBA00007330"/>
    </source>
</evidence>
<name>A0AA37F9X2_9ARCH</name>
<sequence length="413" mass="45553">MDGRAAVIGAGITGLFTSLYLSLAGMDVTVYDRSDICSGTSGRFHGMLHSGARYAVNDPVSARECITENMRLRREAWRFIDDTGGYFVALDGEDEEYGDSLRKACAEAGIEAQEMDPEELLRREAYLSREVRRALLVPDAVIHGFEFCAAVAMEARMAGVQFSLFNGVRRVASRDGSLEVESEKGRDRYSVVVNTTGPYSMPILKASGIEDFPLAPTAGSMVVYGGRYVNSVINRMREPSDGDIVLPYGEVSVVGTIATVIEDPDNFKVHEEDVAMMLDEAKRMVPVIGAMQYKRIYSSVRPLIRSSDDPRKATRSFAIIDHGTSGLPGFLSVLGGKFTTGRLVGYEAARHASEYSGFHVKDVEFDFNTTYERFLSFRGGDRAVDSLLLHFGSTDQERLMPALAFLLSRRLMD</sequence>
<comment type="caution">
    <text evidence="7">The sequence shown here is derived from an EMBL/GenBank/DDBJ whole genome shotgun (WGS) entry which is preliminary data.</text>
</comment>
<dbReference type="InterPro" id="IPR006076">
    <property type="entry name" value="FAD-dep_OxRdtase"/>
</dbReference>
<keyword evidence="5" id="KW-0560">Oxidoreductase</keyword>
<evidence type="ECO:0000256" key="3">
    <source>
        <dbReference type="ARBA" id="ARBA00022630"/>
    </source>
</evidence>
<dbReference type="Proteomes" id="UP000632195">
    <property type="component" value="Unassembled WGS sequence"/>
</dbReference>
<protein>
    <recommendedName>
        <fullName evidence="6">FAD dependent oxidoreductase domain-containing protein</fullName>
    </recommendedName>
</protein>
<comment type="cofactor">
    <cofactor evidence="1">
        <name>FAD</name>
        <dbReference type="ChEBI" id="CHEBI:57692"/>
    </cofactor>
</comment>
<accession>A0AA37F9X2</accession>
<dbReference type="Gene3D" id="3.30.9.10">
    <property type="entry name" value="D-Amino Acid Oxidase, subunit A, domain 2"/>
    <property type="match status" value="1"/>
</dbReference>
<reference evidence="7" key="1">
    <citation type="journal article" date="2014" name="Int. J. Syst. Evol. Microbiol.">
        <title>Complete genome sequence of Corynebacterium casei LMG S-19264T (=DSM 44701T), isolated from a smear-ripened cheese.</title>
        <authorList>
            <consortium name="US DOE Joint Genome Institute (JGI-PGF)"/>
            <person name="Walter F."/>
            <person name="Albersmeier A."/>
            <person name="Kalinowski J."/>
            <person name="Ruckert C."/>
        </authorList>
    </citation>
    <scope>NUCLEOTIDE SEQUENCE</scope>
    <source>
        <strain evidence="7">JCM 13583</strain>
    </source>
</reference>
<feature type="domain" description="FAD dependent oxidoreductase" evidence="6">
    <location>
        <begin position="5"/>
        <end position="346"/>
    </location>
</feature>
<reference evidence="7" key="2">
    <citation type="submission" date="2022-09" db="EMBL/GenBank/DDBJ databases">
        <authorList>
            <person name="Sun Q."/>
            <person name="Ohkuma M."/>
        </authorList>
    </citation>
    <scope>NUCLEOTIDE SEQUENCE</scope>
    <source>
        <strain evidence="7">JCM 13583</strain>
    </source>
</reference>
<dbReference type="EMBL" id="BMNY01000002">
    <property type="protein sequence ID" value="GGM76454.1"/>
    <property type="molecule type" value="Genomic_DNA"/>
</dbReference>
<dbReference type="PRINTS" id="PR01001">
    <property type="entry name" value="FADG3PDH"/>
</dbReference>
<organism evidence="7 8">
    <name type="scientific">Thermogymnomonas acidicola</name>
    <dbReference type="NCBI Taxonomy" id="399579"/>
    <lineage>
        <taxon>Archaea</taxon>
        <taxon>Methanobacteriati</taxon>
        <taxon>Thermoplasmatota</taxon>
        <taxon>Thermoplasmata</taxon>
        <taxon>Thermoplasmatales</taxon>
        <taxon>Thermogymnomonas</taxon>
    </lineage>
</organism>
<evidence type="ECO:0000313" key="8">
    <source>
        <dbReference type="Proteomes" id="UP000632195"/>
    </source>
</evidence>
<proteinExistence type="inferred from homology"/>
<keyword evidence="3" id="KW-0285">Flavoprotein</keyword>
<dbReference type="GO" id="GO:0006072">
    <property type="term" value="P:glycerol-3-phosphate metabolic process"/>
    <property type="evidence" value="ECO:0007669"/>
    <property type="project" value="InterPro"/>
</dbReference>
<dbReference type="Pfam" id="PF01266">
    <property type="entry name" value="DAO"/>
    <property type="match status" value="1"/>
</dbReference>
<dbReference type="AlphaFoldDB" id="A0AA37F9X2"/>
<evidence type="ECO:0000313" key="7">
    <source>
        <dbReference type="EMBL" id="GGM76454.1"/>
    </source>
</evidence>
<evidence type="ECO:0000259" key="6">
    <source>
        <dbReference type="Pfam" id="PF01266"/>
    </source>
</evidence>
<dbReference type="PANTHER" id="PTHR11985:SF15">
    <property type="entry name" value="GLYCEROL-3-PHOSPHATE DEHYDROGENASE, MITOCHONDRIAL"/>
    <property type="match status" value="1"/>
</dbReference>
<dbReference type="RefSeq" id="WP_188681446.1">
    <property type="nucleotide sequence ID" value="NZ_BMNY01000002.1"/>
</dbReference>